<dbReference type="Proteomes" id="UP000242287">
    <property type="component" value="Unassembled WGS sequence"/>
</dbReference>
<keyword evidence="4" id="KW-1185">Reference proteome</keyword>
<feature type="coiled-coil region" evidence="1">
    <location>
        <begin position="761"/>
        <end position="795"/>
    </location>
</feature>
<feature type="compositionally biased region" description="Basic and acidic residues" evidence="2">
    <location>
        <begin position="18"/>
        <end position="36"/>
    </location>
</feature>
<feature type="compositionally biased region" description="Polar residues" evidence="2">
    <location>
        <begin position="135"/>
        <end position="155"/>
    </location>
</feature>
<feature type="compositionally biased region" description="Polar residues" evidence="2">
    <location>
        <begin position="1238"/>
        <end position="1250"/>
    </location>
</feature>
<dbReference type="OrthoDB" id="3246510at2759"/>
<evidence type="ECO:0000256" key="2">
    <source>
        <dbReference type="SAM" id="MobiDB-lite"/>
    </source>
</evidence>
<accession>A0A2A9NC38</accession>
<evidence type="ECO:0000256" key="1">
    <source>
        <dbReference type="SAM" id="Coils"/>
    </source>
</evidence>
<protein>
    <submittedName>
        <fullName evidence="3">Uncharacterized protein</fullName>
    </submittedName>
</protein>
<evidence type="ECO:0000313" key="4">
    <source>
        <dbReference type="Proteomes" id="UP000242287"/>
    </source>
</evidence>
<feature type="coiled-coil region" evidence="1">
    <location>
        <begin position="879"/>
        <end position="963"/>
    </location>
</feature>
<feature type="coiled-coil region" evidence="1">
    <location>
        <begin position="204"/>
        <end position="329"/>
    </location>
</feature>
<feature type="compositionally biased region" description="Basic and acidic residues" evidence="2">
    <location>
        <begin position="809"/>
        <end position="833"/>
    </location>
</feature>
<dbReference type="Gene3D" id="1.10.287.1490">
    <property type="match status" value="1"/>
</dbReference>
<organism evidence="3 4">
    <name type="scientific">Amanita thiersii Skay4041</name>
    <dbReference type="NCBI Taxonomy" id="703135"/>
    <lineage>
        <taxon>Eukaryota</taxon>
        <taxon>Fungi</taxon>
        <taxon>Dikarya</taxon>
        <taxon>Basidiomycota</taxon>
        <taxon>Agaricomycotina</taxon>
        <taxon>Agaricomycetes</taxon>
        <taxon>Agaricomycetidae</taxon>
        <taxon>Agaricales</taxon>
        <taxon>Pluteineae</taxon>
        <taxon>Amanitaceae</taxon>
        <taxon>Amanita</taxon>
    </lineage>
</organism>
<keyword evidence="1" id="KW-0175">Coiled coil</keyword>
<feature type="coiled-coil region" evidence="1">
    <location>
        <begin position="413"/>
        <end position="447"/>
    </location>
</feature>
<feature type="coiled-coil region" evidence="1">
    <location>
        <begin position="477"/>
        <end position="727"/>
    </location>
</feature>
<proteinExistence type="predicted"/>
<feature type="region of interest" description="Disordered" evidence="2">
    <location>
        <begin position="18"/>
        <end position="78"/>
    </location>
</feature>
<evidence type="ECO:0000313" key="3">
    <source>
        <dbReference type="EMBL" id="PFH47638.1"/>
    </source>
</evidence>
<name>A0A2A9NC38_9AGAR</name>
<reference evidence="3 4" key="1">
    <citation type="submission" date="2014-02" db="EMBL/GenBank/DDBJ databases">
        <title>Transposable element dynamics among asymbiotic and ectomycorrhizal Amanita fungi.</title>
        <authorList>
            <consortium name="DOE Joint Genome Institute"/>
            <person name="Hess J."/>
            <person name="Skrede I."/>
            <person name="Wolfe B."/>
            <person name="LaButti K."/>
            <person name="Ohm R.A."/>
            <person name="Grigoriev I.V."/>
            <person name="Pringle A."/>
        </authorList>
    </citation>
    <scope>NUCLEOTIDE SEQUENCE [LARGE SCALE GENOMIC DNA]</scope>
    <source>
        <strain evidence="3 4">SKay4041</strain>
    </source>
</reference>
<feature type="region of interest" description="Disordered" evidence="2">
    <location>
        <begin position="109"/>
        <end position="160"/>
    </location>
</feature>
<feature type="coiled-coil region" evidence="1">
    <location>
        <begin position="1020"/>
        <end position="1047"/>
    </location>
</feature>
<dbReference type="STRING" id="703135.A0A2A9NC38"/>
<sequence>MNSSDGISFDDAAFAAEKLEQCDKDSNSSDGQDHRPGGPPPATPAQQRGFARLPNGPEPPIFPRLSNQSHFYSPRSSQAADMFRKPFQGSHAQQQQPFFNLLNTINARVGSSRKSDRPKVASTTPKRGLPIQHVPAQSQSQVNAGSRAYTTSRQQSDQEKSMFFKNILQEESDSKRWREPQMTPDSIDPSLDLDELALKVLKENKSLRLELANAHNTAQNLSREIESLRADNMAIHDHKSEGEKQLESLKAEMSCVSKDLASTRTELLSVKDTLNSTQRNLHATSSEMNAYKDQNSTVTYEKQELERQYENLQSKLDTAKKGLKEAKEKLNYSSLYASFTDLKKSYEEFRPVIRDALVDIAEMKTMVNLALKVESTSNVEEPAQASRMREVLNELQESLASSYRTNDMLRDKLHLHLSQIVDLNERIKELESEKHELVLASQKQQESAAQNFGAKVEELVEHLLKREQELGTAVGESEALKKQLGTAENKISELQRTIDANSLKINTLLKYQEQCAKAEAENKSLNKLLAEKEAQLEVAEQTASGNLKSFESAERDAEDLRLKLMEAESSIKGLNEQLQQLQTQLVESREAVIRAEATAETNRLVTDKDRQAVKELESQLSEFKQREVSRNAEYQAMETRIKKVRKELEDKETTLNQKVLQLTVLEERLEAQAVTLRLSKEQCGDLQETNNALRMEILTLQQQIAAHQNTLEQLRVAKERLDKANSEYLEFSPEKTVTDKPIDYAKSTSNKYVIQSLQGRLDTEIIELRHASDKKRELENRLKSVETQLSAFSKARMEKVAQDMSLLSAEREKSRKHEKDLSDTRKSLSVTEQERYQAENRAAVLQERFDTQSLAFKVVTEQLEKIQVGLIRNASSNLKGQLESLKERLKGEMSVLREQNTALQNSLNQARQDAATQRSLMDDRLLKQERDSERLLEVQEKRALAAEKEAVQANRIAEMAKRELDECVHKQEASRLCLSTVEKELDEVRTSLQMAVVEADNVKSEHEEKAREQLALLEKLSGMEVQIANLTETNQQLSKKRKTLRDRYESGDLVKWHSCYRRLEAKSFLCVQSEDERSFVHFIVATTQSIHEKDLLDKANELKLVHHHFIYASLLMIMANSTKVKSLESTIARKLREKATGPEPKPLVNLNLWMSSSPPDALNKVPITAAEPLHMTSVTSAPVTLEEASVEKRTAEVPTSAMKPSRCENQMDEDDSPTFSQLSQLDSGDDDIPLSELTRLSPTPVHTATSGKDKKLFKKKINPGDANV</sequence>
<dbReference type="EMBL" id="KZ302100">
    <property type="protein sequence ID" value="PFH47638.1"/>
    <property type="molecule type" value="Genomic_DNA"/>
</dbReference>
<gene>
    <name evidence="3" type="ORF">AMATHDRAFT_50152</name>
</gene>
<dbReference type="AlphaFoldDB" id="A0A2A9NC38"/>
<feature type="region of interest" description="Disordered" evidence="2">
    <location>
        <begin position="806"/>
        <end position="833"/>
    </location>
</feature>
<feature type="compositionally biased region" description="Polar residues" evidence="2">
    <location>
        <begin position="65"/>
        <end position="78"/>
    </location>
</feature>
<feature type="region of interest" description="Disordered" evidence="2">
    <location>
        <begin position="1184"/>
        <end position="1268"/>
    </location>
</feature>